<dbReference type="AlphaFoldDB" id="A0A835ZDA5"/>
<feature type="region of interest" description="Disordered" evidence="5">
    <location>
        <begin position="82"/>
        <end position="112"/>
    </location>
</feature>
<evidence type="ECO:0000256" key="2">
    <source>
        <dbReference type="ARBA" id="ARBA00022692"/>
    </source>
</evidence>
<keyword evidence="4 6" id="KW-0472">Membrane</keyword>
<name>A0A835ZDA5_9STRA</name>
<feature type="transmembrane region" description="Helical" evidence="6">
    <location>
        <begin position="45"/>
        <end position="65"/>
    </location>
</feature>
<evidence type="ECO:0000256" key="6">
    <source>
        <dbReference type="SAM" id="Phobius"/>
    </source>
</evidence>
<feature type="transmembrane region" description="Helical" evidence="6">
    <location>
        <begin position="12"/>
        <end position="33"/>
    </location>
</feature>
<proteinExistence type="predicted"/>
<dbReference type="Proteomes" id="UP000664859">
    <property type="component" value="Unassembled WGS sequence"/>
</dbReference>
<feature type="transmembrane region" description="Helical" evidence="6">
    <location>
        <begin position="152"/>
        <end position="172"/>
    </location>
</feature>
<keyword evidence="2 6" id="KW-0812">Transmembrane</keyword>
<dbReference type="GO" id="GO:0006882">
    <property type="term" value="P:intracellular zinc ion homeostasis"/>
    <property type="evidence" value="ECO:0007669"/>
    <property type="project" value="TreeGrafter"/>
</dbReference>
<feature type="transmembrane region" description="Helical" evidence="6">
    <location>
        <begin position="276"/>
        <end position="295"/>
    </location>
</feature>
<comment type="subcellular location">
    <subcellularLocation>
        <location evidence="1">Membrane</location>
        <topology evidence="1">Multi-pass membrane protein</topology>
    </subcellularLocation>
</comment>
<evidence type="ECO:0000256" key="1">
    <source>
        <dbReference type="ARBA" id="ARBA00004141"/>
    </source>
</evidence>
<keyword evidence="3 6" id="KW-1133">Transmembrane helix</keyword>
<accession>A0A835ZDA5</accession>
<dbReference type="Pfam" id="PF02535">
    <property type="entry name" value="Zip"/>
    <property type="match status" value="1"/>
</dbReference>
<evidence type="ECO:0000256" key="4">
    <source>
        <dbReference type="ARBA" id="ARBA00023136"/>
    </source>
</evidence>
<protein>
    <submittedName>
        <fullName evidence="7">Zinc/iron permease</fullName>
    </submittedName>
</protein>
<dbReference type="PANTHER" id="PTHR16950">
    <property type="entry name" value="ZINC TRANSPORTER SLC39A7 HISTIDINE-RICH MEMBRANE PROTEIN KE4"/>
    <property type="match status" value="1"/>
</dbReference>
<dbReference type="InterPro" id="IPR003689">
    <property type="entry name" value="ZIP"/>
</dbReference>
<dbReference type="GO" id="GO:0005385">
    <property type="term" value="F:zinc ion transmembrane transporter activity"/>
    <property type="evidence" value="ECO:0007669"/>
    <property type="project" value="TreeGrafter"/>
</dbReference>
<evidence type="ECO:0000256" key="5">
    <source>
        <dbReference type="SAM" id="MobiDB-lite"/>
    </source>
</evidence>
<organism evidence="7 8">
    <name type="scientific">Tribonema minus</name>
    <dbReference type="NCBI Taxonomy" id="303371"/>
    <lineage>
        <taxon>Eukaryota</taxon>
        <taxon>Sar</taxon>
        <taxon>Stramenopiles</taxon>
        <taxon>Ochrophyta</taxon>
        <taxon>PX clade</taxon>
        <taxon>Xanthophyceae</taxon>
        <taxon>Tribonematales</taxon>
        <taxon>Tribonemataceae</taxon>
        <taxon>Tribonema</taxon>
    </lineage>
</organism>
<gene>
    <name evidence="7" type="ORF">JKP88DRAFT_269304</name>
</gene>
<comment type="caution">
    <text evidence="7">The sequence shown here is derived from an EMBL/GenBank/DDBJ whole genome shotgun (WGS) entry which is preliminary data.</text>
</comment>
<feature type="region of interest" description="Disordered" evidence="5">
    <location>
        <begin position="177"/>
        <end position="201"/>
    </location>
</feature>
<evidence type="ECO:0000256" key="3">
    <source>
        <dbReference type="ARBA" id="ARBA00022989"/>
    </source>
</evidence>
<evidence type="ECO:0000313" key="7">
    <source>
        <dbReference type="EMBL" id="KAG5190963.1"/>
    </source>
</evidence>
<dbReference type="EMBL" id="JAFCMP010000024">
    <property type="protein sequence ID" value="KAG5190963.1"/>
    <property type="molecule type" value="Genomic_DNA"/>
</dbReference>
<evidence type="ECO:0000313" key="8">
    <source>
        <dbReference type="Proteomes" id="UP000664859"/>
    </source>
</evidence>
<dbReference type="PANTHER" id="PTHR16950:SF16">
    <property type="entry name" value="ZINC TRANSPORTER ZIP13"/>
    <property type="match status" value="1"/>
</dbReference>
<dbReference type="GO" id="GO:0016020">
    <property type="term" value="C:membrane"/>
    <property type="evidence" value="ECO:0007669"/>
    <property type="project" value="UniProtKB-SubCell"/>
</dbReference>
<sequence>MAKEHWDEGQAWRHALAATAAISILPTLVLPFIPASASKPGSGPLKIMLAFAVGGMLGDVFLHLLPHLMAAHAHGIHEHDHEIHDHDHGHDHAHEHGHSDGGHAHGHHHHDDAHAAEGFGAQSVARFFSLADGSVGVEVDSAQVMELLTGELSVGMTVLGGFLFFFLAERLIRAATGSRDGHSHGHDHAARHKKDDDLSDGQVCEEQNGGLKIGGLLNLAADFMHNVTDGLAIGAAFSTGHALGFATTLSTLLHELPHEIGDFAVLVQSGMRPWKAIAAQFCTAFGALAGTLLGLKSAEWAGSAAASALLGFTAGGFIYVSCVAVMPEVLSSRSGLAQTAGEALALAAGVGLMVTVAATESHHHAH</sequence>
<keyword evidence="8" id="KW-1185">Reference proteome</keyword>
<feature type="transmembrane region" description="Helical" evidence="6">
    <location>
        <begin position="301"/>
        <end position="326"/>
    </location>
</feature>
<reference evidence="7" key="1">
    <citation type="submission" date="2021-02" db="EMBL/GenBank/DDBJ databases">
        <title>First Annotated Genome of the Yellow-green Alga Tribonema minus.</title>
        <authorList>
            <person name="Mahan K.M."/>
        </authorList>
    </citation>
    <scope>NUCLEOTIDE SEQUENCE</scope>
    <source>
        <strain evidence="7">UTEX B ZZ1240</strain>
    </source>
</reference>
<dbReference type="OrthoDB" id="200954at2759"/>
<feature type="compositionally biased region" description="Basic and acidic residues" evidence="5">
    <location>
        <begin position="179"/>
        <end position="196"/>
    </location>
</feature>